<gene>
    <name evidence="2" type="ORF">US67_C0012G0010</name>
</gene>
<evidence type="ECO:0000313" key="3">
    <source>
        <dbReference type="Proteomes" id="UP000034366"/>
    </source>
</evidence>
<protein>
    <submittedName>
        <fullName evidence="2">Glycosyl transferase family 2</fullName>
    </submittedName>
</protein>
<accession>A0A0G0IFD8</accession>
<dbReference type="EMBL" id="LBTW01000012">
    <property type="protein sequence ID" value="KKQ49690.1"/>
    <property type="molecule type" value="Genomic_DNA"/>
</dbReference>
<organism evidence="2 3">
    <name type="scientific">Candidatus Woesebacteria bacterium GW2011_GWD1_38_10</name>
    <dbReference type="NCBI Taxonomy" id="1618592"/>
    <lineage>
        <taxon>Bacteria</taxon>
        <taxon>Candidatus Woeseibacteriota</taxon>
    </lineage>
</organism>
<dbReference type="GO" id="GO:0016740">
    <property type="term" value="F:transferase activity"/>
    <property type="evidence" value="ECO:0007669"/>
    <property type="project" value="UniProtKB-KW"/>
</dbReference>
<sequence length="279" mass="33168">MKIIAHSLVKNEERYIWYSIMSVINYVDKILVWDTGSTDKTPEIIELIKQKYPQKIEYKECGDVTPDQYTVLRQKMLNETNSDWFMILDGDEVWWEDSIKRVKGIIEKNGKDLDSLVSRYFNIVGDIYHYQPQSAGNYLIDGKKGHFNIRFINRNISGLYTAKPHGQHGYFDGKGISIQEKYHKKRIYIDSPYLHFTHMVRSSSLAKDREVIKRDIKYKYELGRSFAKDFYYPEVFFNEKPEIVNSVWENMNKGYYFLSIFQTPLKKIKRRIFPPAKGY</sequence>
<dbReference type="InterPro" id="IPR029044">
    <property type="entry name" value="Nucleotide-diphossugar_trans"/>
</dbReference>
<evidence type="ECO:0000259" key="1">
    <source>
        <dbReference type="Pfam" id="PF00535"/>
    </source>
</evidence>
<name>A0A0G0IFD8_9BACT</name>
<dbReference type="SUPFAM" id="SSF53448">
    <property type="entry name" value="Nucleotide-diphospho-sugar transferases"/>
    <property type="match status" value="1"/>
</dbReference>
<dbReference type="Proteomes" id="UP000034366">
    <property type="component" value="Unassembled WGS sequence"/>
</dbReference>
<comment type="caution">
    <text evidence="2">The sequence shown here is derived from an EMBL/GenBank/DDBJ whole genome shotgun (WGS) entry which is preliminary data.</text>
</comment>
<dbReference type="InterPro" id="IPR001173">
    <property type="entry name" value="Glyco_trans_2-like"/>
</dbReference>
<dbReference type="Gene3D" id="3.90.550.10">
    <property type="entry name" value="Spore Coat Polysaccharide Biosynthesis Protein SpsA, Chain A"/>
    <property type="match status" value="1"/>
</dbReference>
<dbReference type="AlphaFoldDB" id="A0A0G0IFD8"/>
<dbReference type="PANTHER" id="PTHR43630:SF2">
    <property type="entry name" value="GLYCOSYLTRANSFERASE"/>
    <property type="match status" value="1"/>
</dbReference>
<evidence type="ECO:0000313" key="2">
    <source>
        <dbReference type="EMBL" id="KKQ49690.1"/>
    </source>
</evidence>
<reference evidence="2 3" key="1">
    <citation type="journal article" date="2015" name="Nature">
        <title>rRNA introns, odd ribosomes, and small enigmatic genomes across a large radiation of phyla.</title>
        <authorList>
            <person name="Brown C.T."/>
            <person name="Hug L.A."/>
            <person name="Thomas B.C."/>
            <person name="Sharon I."/>
            <person name="Castelle C.J."/>
            <person name="Singh A."/>
            <person name="Wilkins M.J."/>
            <person name="Williams K.H."/>
            <person name="Banfield J.F."/>
        </authorList>
    </citation>
    <scope>NUCLEOTIDE SEQUENCE [LARGE SCALE GENOMIC DNA]</scope>
</reference>
<keyword evidence="2" id="KW-0808">Transferase</keyword>
<proteinExistence type="predicted"/>
<dbReference type="PANTHER" id="PTHR43630">
    <property type="entry name" value="POLY-BETA-1,6-N-ACETYL-D-GLUCOSAMINE SYNTHASE"/>
    <property type="match status" value="1"/>
</dbReference>
<dbReference type="Pfam" id="PF00535">
    <property type="entry name" value="Glycos_transf_2"/>
    <property type="match status" value="1"/>
</dbReference>
<feature type="domain" description="Glycosyltransferase 2-like" evidence="1">
    <location>
        <begin position="9"/>
        <end position="140"/>
    </location>
</feature>